<feature type="coiled-coil region" evidence="1">
    <location>
        <begin position="440"/>
        <end position="553"/>
    </location>
</feature>
<evidence type="ECO:0000313" key="2">
    <source>
        <dbReference type="EMBL" id="EDQ98171.1"/>
    </source>
</evidence>
<dbReference type="EMBL" id="DS547481">
    <property type="protein sequence ID" value="EDQ98171.1"/>
    <property type="molecule type" value="Genomic_DNA"/>
</dbReference>
<dbReference type="AlphaFoldDB" id="B0E4R2"/>
<dbReference type="InParanoid" id="B0E4R2"/>
<evidence type="ECO:0000256" key="1">
    <source>
        <dbReference type="SAM" id="Coils"/>
    </source>
</evidence>
<accession>B0E4R2</accession>
<dbReference type="HOGENOM" id="CLU_380374_0_0_1"/>
<dbReference type="RefSeq" id="XP_001891180.1">
    <property type="nucleotide sequence ID" value="XM_001891145.1"/>
</dbReference>
<evidence type="ECO:0008006" key="4">
    <source>
        <dbReference type="Google" id="ProtNLM"/>
    </source>
</evidence>
<dbReference type="STRING" id="486041.B0E4R2"/>
<dbReference type="Gene3D" id="3.40.50.300">
    <property type="entry name" value="P-loop containing nucleotide triphosphate hydrolases"/>
    <property type="match status" value="1"/>
</dbReference>
<dbReference type="Proteomes" id="UP000001194">
    <property type="component" value="Unassembled WGS sequence"/>
</dbReference>
<dbReference type="KEGG" id="lbc:LACBIDRAFT_309575"/>
<feature type="coiled-coil region" evidence="1">
    <location>
        <begin position="205"/>
        <end position="300"/>
    </location>
</feature>
<proteinExistence type="predicted"/>
<keyword evidence="3" id="KW-1185">Reference proteome</keyword>
<evidence type="ECO:0000313" key="3">
    <source>
        <dbReference type="Proteomes" id="UP000001194"/>
    </source>
</evidence>
<organism evidence="3">
    <name type="scientific">Laccaria bicolor (strain S238N-H82 / ATCC MYA-4686)</name>
    <name type="common">Bicoloured deceiver</name>
    <name type="synonym">Laccaria laccata var. bicolor</name>
    <dbReference type="NCBI Taxonomy" id="486041"/>
    <lineage>
        <taxon>Eukaryota</taxon>
        <taxon>Fungi</taxon>
        <taxon>Dikarya</taxon>
        <taxon>Basidiomycota</taxon>
        <taxon>Agaricomycotina</taxon>
        <taxon>Agaricomycetes</taxon>
        <taxon>Agaricomycetidae</taxon>
        <taxon>Agaricales</taxon>
        <taxon>Agaricineae</taxon>
        <taxon>Hydnangiaceae</taxon>
        <taxon>Laccaria</taxon>
    </lineage>
</organism>
<dbReference type="InterPro" id="IPR027417">
    <property type="entry name" value="P-loop_NTPase"/>
</dbReference>
<dbReference type="GeneID" id="6086835"/>
<protein>
    <recommendedName>
        <fullName evidence="4">G domain-containing protein</fullName>
    </recommendedName>
</protein>
<reference evidence="2 3" key="1">
    <citation type="journal article" date="2008" name="Nature">
        <title>The genome of Laccaria bicolor provides insights into mycorrhizal symbiosis.</title>
        <authorList>
            <person name="Martin F."/>
            <person name="Aerts A."/>
            <person name="Ahren D."/>
            <person name="Brun A."/>
            <person name="Danchin E.G.J."/>
            <person name="Duchaussoy F."/>
            <person name="Gibon J."/>
            <person name="Kohler A."/>
            <person name="Lindquist E."/>
            <person name="Pereda V."/>
            <person name="Salamov A."/>
            <person name="Shapiro H.J."/>
            <person name="Wuyts J."/>
            <person name="Blaudez D."/>
            <person name="Buee M."/>
            <person name="Brokstein P."/>
            <person name="Canbaeck B."/>
            <person name="Cohen D."/>
            <person name="Courty P.E."/>
            <person name="Coutinho P.M."/>
            <person name="Delaruelle C."/>
            <person name="Detter J.C."/>
            <person name="Deveau A."/>
            <person name="DiFazio S."/>
            <person name="Duplessis S."/>
            <person name="Fraissinet-Tachet L."/>
            <person name="Lucic E."/>
            <person name="Frey-Klett P."/>
            <person name="Fourrey C."/>
            <person name="Feussner I."/>
            <person name="Gay G."/>
            <person name="Grimwood J."/>
            <person name="Hoegger P.J."/>
            <person name="Jain P."/>
            <person name="Kilaru S."/>
            <person name="Labbe J."/>
            <person name="Lin Y.C."/>
            <person name="Legue V."/>
            <person name="Le Tacon F."/>
            <person name="Marmeisse R."/>
            <person name="Melayah D."/>
            <person name="Montanini B."/>
            <person name="Muratet M."/>
            <person name="Nehls U."/>
            <person name="Niculita-Hirzel H."/>
            <person name="Oudot-Le Secq M.P."/>
            <person name="Peter M."/>
            <person name="Quesneville H."/>
            <person name="Rajashekar B."/>
            <person name="Reich M."/>
            <person name="Rouhier N."/>
            <person name="Schmutz J."/>
            <person name="Yin T."/>
            <person name="Chalot M."/>
            <person name="Henrissat B."/>
            <person name="Kuees U."/>
            <person name="Lucas S."/>
            <person name="Van de Peer Y."/>
            <person name="Podila G.K."/>
            <person name="Polle A."/>
            <person name="Pukkila P.J."/>
            <person name="Richardson P.M."/>
            <person name="Rouze P."/>
            <person name="Sanders I.R."/>
            <person name="Stajich J.E."/>
            <person name="Tunlid A."/>
            <person name="Tuskan G."/>
            <person name="Grigoriev I.V."/>
        </authorList>
    </citation>
    <scope>NUCLEOTIDE SEQUENCE [LARGE SCALE GENOMIC DNA]</scope>
    <source>
        <strain evidence="3">S238N-H82 / ATCC MYA-4686</strain>
    </source>
</reference>
<gene>
    <name evidence="2" type="ORF">LACBIDRAFT_309575</name>
</gene>
<dbReference type="SUPFAM" id="SSF52540">
    <property type="entry name" value="P-loop containing nucleoside triphosphate hydrolases"/>
    <property type="match status" value="1"/>
</dbReference>
<keyword evidence="1" id="KW-0175">Coiled coil</keyword>
<dbReference type="Gene3D" id="2.100.10.50">
    <property type="match status" value="1"/>
</dbReference>
<name>B0E4R2_LACBS</name>
<dbReference type="OrthoDB" id="1046782at2759"/>
<sequence length="869" mass="98358">MLYKFINAITGQNTSDIGHGLDSQTSTINEYDFQLPNGLVVTLADTPGFNDYTSDGGGKSDLVILKEIGEFLKKKYDEKRKFSGILYLHNICEPKIGSSLQRQMAMFKKLCGDDPLKNVVVVTTFWDGTESLEGGIQTETELKTKDKFFKGLVEGGSKFIRHGLYSQDEQPEDPEFQQPLSIVIDLLSLDPVFVEMQKELAQGKAVEETSAAAELYRELQELKRQHKRDVSELNTKIEDIKLANARDRELRETLEEKQRNLTAEMAQNNSDLRNAMVTWKKQIETDAKRHSLELEAIRRNEFKGDLDLLKIMHEKEIMECRFQIRSLMDGDSTADYRRDHLEKTTEDLKAVVCSLSLALEKSRETHEKEVVERLQFMGEFKKLRASAERWADEEKRLSRGWEEARSALERVKSELTCALSKHEQVTAELKDSQKTVVMVNSQLKDVHATKEKLLEDLEEARSKVTQLNKELAASRKSQEGLASKLSGQSHVDVELENVTSELASCKRQNVQMESQLSKTKSELAAASSNSSLLQKAESDLALAKADLLVARKQLSQGKHILPLLDASPNLKLPVNSVPLSFPIQPYRFIKNVVVKSFTGTALEDGYVTEMGGHSANINNGFGGEAVYLYPRYTFDNREAISKFSLRLQDESDKSKTDLAKGCPKPFRYLDSDRNPNFANITAISLLRSSSSQSVPEGWDGMFDLNKSRGSEFLYLVWRRMPTSVTTILPHRFVKDIVVEFFSTKEAVKPGYLEEKSNLSSDINEGFGGDYRVYLYPKYTLLYDEAISGLSLILKDNRDSSKTDLAIGAPGKFRYLDIERDSDIDATKICNVMLLRSKQRAGLPEGWDGMFDLNRSRGTEFLYLVWKESP</sequence>